<dbReference type="AlphaFoldDB" id="A0A382ERQ9"/>
<name>A0A382ERQ9_9ZZZZ</name>
<protein>
    <submittedName>
        <fullName evidence="1">Uncharacterized protein</fullName>
    </submittedName>
</protein>
<accession>A0A382ERQ9</accession>
<proteinExistence type="predicted"/>
<gene>
    <name evidence="1" type="ORF">METZ01_LOCUS206340</name>
</gene>
<evidence type="ECO:0000313" key="1">
    <source>
        <dbReference type="EMBL" id="SVB53486.1"/>
    </source>
</evidence>
<dbReference type="EMBL" id="UINC01046015">
    <property type="protein sequence ID" value="SVB53486.1"/>
    <property type="molecule type" value="Genomic_DNA"/>
</dbReference>
<sequence length="103" mass="11923">MKHMIQDFVNNAYFGAPPKLVAKYRKMKALENIMESKDVIARQLYDFANIHDIDLASTGSNNITGCYEVYEVITELHDNIQDMEKLLIQANTMMRMDKFQAES</sequence>
<organism evidence="1">
    <name type="scientific">marine metagenome</name>
    <dbReference type="NCBI Taxonomy" id="408172"/>
    <lineage>
        <taxon>unclassified sequences</taxon>
        <taxon>metagenomes</taxon>
        <taxon>ecological metagenomes</taxon>
    </lineage>
</organism>
<reference evidence="1" key="1">
    <citation type="submission" date="2018-05" db="EMBL/GenBank/DDBJ databases">
        <authorList>
            <person name="Lanie J.A."/>
            <person name="Ng W.-L."/>
            <person name="Kazmierczak K.M."/>
            <person name="Andrzejewski T.M."/>
            <person name="Davidsen T.M."/>
            <person name="Wayne K.J."/>
            <person name="Tettelin H."/>
            <person name="Glass J.I."/>
            <person name="Rusch D."/>
            <person name="Podicherti R."/>
            <person name="Tsui H.-C.T."/>
            <person name="Winkler M.E."/>
        </authorList>
    </citation>
    <scope>NUCLEOTIDE SEQUENCE</scope>
</reference>